<feature type="signal peptide" evidence="2">
    <location>
        <begin position="1"/>
        <end position="22"/>
    </location>
</feature>
<evidence type="ECO:0000313" key="4">
    <source>
        <dbReference type="Proteomes" id="UP000297407"/>
    </source>
</evidence>
<dbReference type="EMBL" id="SRLH01000008">
    <property type="protein sequence ID" value="TGD56917.1"/>
    <property type="molecule type" value="Genomic_DNA"/>
</dbReference>
<evidence type="ECO:0000256" key="1">
    <source>
        <dbReference type="ARBA" id="ARBA00022729"/>
    </source>
</evidence>
<keyword evidence="1 2" id="KW-0732">Signal</keyword>
<reference evidence="3 4" key="1">
    <citation type="submission" date="2019-04" db="EMBL/GenBank/DDBJ databases">
        <title>Flavobacterium sp. strain DS2-A Genome sequencing and assembly.</title>
        <authorList>
            <person name="Kim I."/>
        </authorList>
    </citation>
    <scope>NUCLEOTIDE SEQUENCE [LARGE SCALE GENOMIC DNA]</scope>
    <source>
        <strain evidence="3 4">DS2-A</strain>
    </source>
</reference>
<protein>
    <submittedName>
        <fullName evidence="3">T9SS type A sorting domain-containing protein</fullName>
    </submittedName>
</protein>
<comment type="caution">
    <text evidence="3">The sequence shown here is derived from an EMBL/GenBank/DDBJ whole genome shotgun (WGS) entry which is preliminary data.</text>
</comment>
<keyword evidence="4" id="KW-1185">Reference proteome</keyword>
<organism evidence="3 4">
    <name type="scientific">Flavobacterium humi</name>
    <dbReference type="NCBI Taxonomy" id="2562683"/>
    <lineage>
        <taxon>Bacteria</taxon>
        <taxon>Pseudomonadati</taxon>
        <taxon>Bacteroidota</taxon>
        <taxon>Flavobacteriia</taxon>
        <taxon>Flavobacteriales</taxon>
        <taxon>Flavobacteriaceae</taxon>
        <taxon>Flavobacterium</taxon>
    </lineage>
</organism>
<dbReference type="AlphaFoldDB" id="A0A4Z0L3W5"/>
<dbReference type="Proteomes" id="UP000297407">
    <property type="component" value="Unassembled WGS sequence"/>
</dbReference>
<name>A0A4Z0L3W5_9FLAO</name>
<proteinExistence type="predicted"/>
<gene>
    <name evidence="3" type="ORF">E4635_14065</name>
</gene>
<dbReference type="InterPro" id="IPR026444">
    <property type="entry name" value="Secre_tail"/>
</dbReference>
<dbReference type="Gene3D" id="2.60.120.260">
    <property type="entry name" value="Galactose-binding domain-like"/>
    <property type="match status" value="1"/>
</dbReference>
<evidence type="ECO:0000313" key="3">
    <source>
        <dbReference type="EMBL" id="TGD56917.1"/>
    </source>
</evidence>
<feature type="chain" id="PRO_5021258068" evidence="2">
    <location>
        <begin position="23"/>
        <end position="285"/>
    </location>
</feature>
<dbReference type="NCBIfam" id="TIGR04183">
    <property type="entry name" value="Por_Secre_tail"/>
    <property type="match status" value="1"/>
</dbReference>
<accession>A0A4Z0L3W5</accession>
<dbReference type="RefSeq" id="WP_135527341.1">
    <property type="nucleotide sequence ID" value="NZ_SRLH01000008.1"/>
</dbReference>
<sequence length="285" mass="30958">MKKIIIAALLLFGGMTSGQSITNSKLTSEFPENGYSRNVNCVGGWNASHGNPSVQATTDENSWLWMWSHSNLGEGVTTDYDFQAGKSYQVTFKIKTSSNVSHPNDVVLNSTANVRAVSGMTASASNEIPNIPYASEVIWSKPVGIAMNGWKTVKVVFTPENDNSQLWFYPSMTANANENGGARVQMEIDDVVVTPIAKTAANNSFTVLSSNPIKKGELMKIKTNPNEVVEVALFDMAGNLKTVPFAKADNTTIEFLIGDNFKNGIYTLTILNDNNSVCSKNIIIK</sequence>
<evidence type="ECO:0000256" key="2">
    <source>
        <dbReference type="SAM" id="SignalP"/>
    </source>
</evidence>
<dbReference type="OrthoDB" id="1345529at2"/>